<keyword evidence="5 13" id="KW-0444">Lipid biosynthesis</keyword>
<dbReference type="GO" id="GO:0009244">
    <property type="term" value="P:lipopolysaccharide core region biosynthetic process"/>
    <property type="evidence" value="ECO:0007669"/>
    <property type="project" value="TreeGrafter"/>
</dbReference>
<comment type="catalytic activity">
    <reaction evidence="13">
        <text>a lipid A disaccharide + ATP = a lipid IVA + ADP + H(+)</text>
        <dbReference type="Rhea" id="RHEA:67840"/>
        <dbReference type="ChEBI" id="CHEBI:15378"/>
        <dbReference type="ChEBI" id="CHEBI:30616"/>
        <dbReference type="ChEBI" id="CHEBI:176343"/>
        <dbReference type="ChEBI" id="CHEBI:176425"/>
        <dbReference type="ChEBI" id="CHEBI:456216"/>
        <dbReference type="EC" id="2.7.1.130"/>
    </reaction>
</comment>
<dbReference type="PANTHER" id="PTHR42724">
    <property type="entry name" value="TETRAACYLDISACCHARIDE 4'-KINASE"/>
    <property type="match status" value="1"/>
</dbReference>
<dbReference type="UniPathway" id="UPA00359">
    <property type="reaction ID" value="UER00482"/>
</dbReference>
<dbReference type="GO" id="GO:0009029">
    <property type="term" value="F:lipid-A 4'-kinase activity"/>
    <property type="evidence" value="ECO:0007669"/>
    <property type="project" value="UniProtKB-UniRule"/>
</dbReference>
<feature type="region of interest" description="Disordered" evidence="14">
    <location>
        <begin position="1"/>
        <end position="114"/>
    </location>
</feature>
<dbReference type="SUPFAM" id="SSF52540">
    <property type="entry name" value="P-loop containing nucleoside triphosphate hydrolases"/>
    <property type="match status" value="1"/>
</dbReference>
<evidence type="ECO:0000256" key="7">
    <source>
        <dbReference type="ARBA" id="ARBA00022679"/>
    </source>
</evidence>
<evidence type="ECO:0000256" key="11">
    <source>
        <dbReference type="ARBA" id="ARBA00023098"/>
    </source>
</evidence>
<evidence type="ECO:0000256" key="10">
    <source>
        <dbReference type="ARBA" id="ARBA00022840"/>
    </source>
</evidence>
<dbReference type="AlphaFoldDB" id="A0A538TYC2"/>
<organism evidence="15 16">
    <name type="scientific">Eiseniibacteriota bacterium</name>
    <dbReference type="NCBI Taxonomy" id="2212470"/>
    <lineage>
        <taxon>Bacteria</taxon>
        <taxon>Candidatus Eiseniibacteriota</taxon>
    </lineage>
</organism>
<dbReference type="Proteomes" id="UP000316609">
    <property type="component" value="Unassembled WGS sequence"/>
</dbReference>
<evidence type="ECO:0000256" key="3">
    <source>
        <dbReference type="ARBA" id="ARBA00012071"/>
    </source>
</evidence>
<dbReference type="PANTHER" id="PTHR42724:SF1">
    <property type="entry name" value="TETRAACYLDISACCHARIDE 4'-KINASE, MITOCHONDRIAL-RELATED"/>
    <property type="match status" value="1"/>
</dbReference>
<comment type="pathway">
    <text evidence="2 13">Glycolipid biosynthesis; lipid IV(A) biosynthesis; lipid IV(A) from (3R)-3-hydroxytetradecanoyl-[acyl-carrier-protein] and UDP-N-acetyl-alpha-D-glucosamine: step 6/6.</text>
</comment>
<evidence type="ECO:0000256" key="14">
    <source>
        <dbReference type="SAM" id="MobiDB-lite"/>
    </source>
</evidence>
<evidence type="ECO:0000256" key="13">
    <source>
        <dbReference type="HAMAP-Rule" id="MF_00409"/>
    </source>
</evidence>
<dbReference type="NCBIfam" id="TIGR00682">
    <property type="entry name" value="lpxK"/>
    <property type="match status" value="1"/>
</dbReference>
<reference evidence="15 16" key="1">
    <citation type="journal article" date="2019" name="Nat. Microbiol.">
        <title>Mediterranean grassland soil C-N compound turnover is dependent on rainfall and depth, and is mediated by genomically divergent microorganisms.</title>
        <authorList>
            <person name="Diamond S."/>
            <person name="Andeer P.F."/>
            <person name="Li Z."/>
            <person name="Crits-Christoph A."/>
            <person name="Burstein D."/>
            <person name="Anantharaman K."/>
            <person name="Lane K.R."/>
            <person name="Thomas B.C."/>
            <person name="Pan C."/>
            <person name="Northen T.R."/>
            <person name="Banfield J.F."/>
        </authorList>
    </citation>
    <scope>NUCLEOTIDE SEQUENCE [LARGE SCALE GENOMIC DNA]</scope>
    <source>
        <strain evidence="15">WS_8</strain>
    </source>
</reference>
<dbReference type="EC" id="2.7.1.130" evidence="3 13"/>
<sequence>MGRASGNPARLLPGGGRGFRGRDAGGVRRPQSARARGLWGCGADRTAPRGSATRGARVARPRRGANRSGDPEAHAGAGSPVGQPRDPRHDGRGRPRGGRGGARRGPPHGRAARRVGAMATSMSDGLRTVAATVYGGAWEARRRAYALGWVRPSRVPARVVSVGNLTVGGTGKTTLVTHLMRRARALGAAARIVCRDYHPGPHGHGDEAILYRRTFGERSVLSGTNKRALARAAAQAGGELILVDDGFSHWALERDLDVVLLDARDPWGGGRLLPAGRLREPRQALQRAEVVVLSRLEPSEDPATLAEEVRRFAPAAFVAAGRHHVIGLGTLDGRAATPRRAWVVTGTGHPAAVASSAAEAGLEVTGTSIYRDHHWFSRDEARRERQRARAAGSVVLLTAKDAVRWPAHERGDEEVVVLEVEWRWVSGGDTVEALVFGASTGVSVAAGNARPPATGVS</sequence>
<keyword evidence="11 13" id="KW-0443">Lipid metabolism</keyword>
<keyword evidence="7 13" id="KW-0808">Transferase</keyword>
<dbReference type="GO" id="GO:0005886">
    <property type="term" value="C:plasma membrane"/>
    <property type="evidence" value="ECO:0007669"/>
    <property type="project" value="TreeGrafter"/>
</dbReference>
<evidence type="ECO:0000256" key="4">
    <source>
        <dbReference type="ARBA" id="ARBA00016436"/>
    </source>
</evidence>
<evidence type="ECO:0000256" key="5">
    <source>
        <dbReference type="ARBA" id="ARBA00022516"/>
    </source>
</evidence>
<keyword evidence="8 13" id="KW-0547">Nucleotide-binding</keyword>
<keyword evidence="10 13" id="KW-0067">ATP-binding</keyword>
<evidence type="ECO:0000256" key="6">
    <source>
        <dbReference type="ARBA" id="ARBA00022556"/>
    </source>
</evidence>
<gene>
    <name evidence="13 15" type="primary">lpxK</name>
    <name evidence="15" type="ORF">E6K78_00335</name>
</gene>
<dbReference type="HAMAP" id="MF_00409">
    <property type="entry name" value="LpxK"/>
    <property type="match status" value="1"/>
</dbReference>
<protein>
    <recommendedName>
        <fullName evidence="4 13">Tetraacyldisaccharide 4'-kinase</fullName>
        <ecNumber evidence="3 13">2.7.1.130</ecNumber>
    </recommendedName>
    <alternativeName>
        <fullName evidence="12 13">Lipid A 4'-kinase</fullName>
    </alternativeName>
</protein>
<evidence type="ECO:0000256" key="8">
    <source>
        <dbReference type="ARBA" id="ARBA00022741"/>
    </source>
</evidence>
<dbReference type="Pfam" id="PF02606">
    <property type="entry name" value="LpxK"/>
    <property type="match status" value="1"/>
</dbReference>
<evidence type="ECO:0000256" key="9">
    <source>
        <dbReference type="ARBA" id="ARBA00022777"/>
    </source>
</evidence>
<evidence type="ECO:0000313" key="16">
    <source>
        <dbReference type="Proteomes" id="UP000316609"/>
    </source>
</evidence>
<dbReference type="GO" id="GO:0009245">
    <property type="term" value="P:lipid A biosynthetic process"/>
    <property type="evidence" value="ECO:0007669"/>
    <property type="project" value="UniProtKB-UniRule"/>
</dbReference>
<feature type="compositionally biased region" description="Basic residues" evidence="14">
    <location>
        <begin position="94"/>
        <end position="113"/>
    </location>
</feature>
<dbReference type="GO" id="GO:0005524">
    <property type="term" value="F:ATP binding"/>
    <property type="evidence" value="ECO:0007669"/>
    <property type="project" value="UniProtKB-UniRule"/>
</dbReference>
<feature type="binding site" evidence="13">
    <location>
        <begin position="166"/>
        <end position="173"/>
    </location>
    <ligand>
        <name>ATP</name>
        <dbReference type="ChEBI" id="CHEBI:30616"/>
    </ligand>
</feature>
<accession>A0A538TYC2</accession>
<proteinExistence type="inferred from homology"/>
<evidence type="ECO:0000256" key="2">
    <source>
        <dbReference type="ARBA" id="ARBA00004870"/>
    </source>
</evidence>
<dbReference type="EMBL" id="VBOY01000006">
    <property type="protein sequence ID" value="TMQ68608.1"/>
    <property type="molecule type" value="Genomic_DNA"/>
</dbReference>
<keyword evidence="9 13" id="KW-0418">Kinase</keyword>
<keyword evidence="6 13" id="KW-0441">Lipid A biosynthesis</keyword>
<dbReference type="InterPro" id="IPR003758">
    <property type="entry name" value="LpxK"/>
</dbReference>
<evidence type="ECO:0000313" key="15">
    <source>
        <dbReference type="EMBL" id="TMQ68608.1"/>
    </source>
</evidence>
<name>A0A538TYC2_UNCEI</name>
<comment type="similarity">
    <text evidence="13">Belongs to the LpxK family.</text>
</comment>
<dbReference type="InterPro" id="IPR027417">
    <property type="entry name" value="P-loop_NTPase"/>
</dbReference>
<comment type="function">
    <text evidence="1 13">Transfers the gamma-phosphate of ATP to the 4'-position of a tetraacyldisaccharide 1-phosphate intermediate (termed DS-1-P) to form tetraacyldisaccharide 1,4'-bis-phosphate (lipid IVA).</text>
</comment>
<evidence type="ECO:0000256" key="1">
    <source>
        <dbReference type="ARBA" id="ARBA00002274"/>
    </source>
</evidence>
<comment type="caution">
    <text evidence="15">The sequence shown here is derived from an EMBL/GenBank/DDBJ whole genome shotgun (WGS) entry which is preliminary data.</text>
</comment>
<evidence type="ECO:0000256" key="12">
    <source>
        <dbReference type="ARBA" id="ARBA00029757"/>
    </source>
</evidence>